<dbReference type="InterPro" id="IPR046335">
    <property type="entry name" value="LacI/GalR-like_sensor"/>
</dbReference>
<protein>
    <submittedName>
        <fullName evidence="5">Transcriptional regulator, LacI family</fullName>
    </submittedName>
</protein>
<organism evidence="5 6">
    <name type="scientific">Clostridium intestinale DSM 6191</name>
    <dbReference type="NCBI Taxonomy" id="1121320"/>
    <lineage>
        <taxon>Bacteria</taxon>
        <taxon>Bacillati</taxon>
        <taxon>Bacillota</taxon>
        <taxon>Clostridia</taxon>
        <taxon>Eubacteriales</taxon>
        <taxon>Clostridiaceae</taxon>
        <taxon>Clostridium</taxon>
    </lineage>
</organism>
<gene>
    <name evidence="5" type="ORF">SAMN02745941_03037</name>
</gene>
<dbReference type="Pfam" id="PF13377">
    <property type="entry name" value="Peripla_BP_3"/>
    <property type="match status" value="1"/>
</dbReference>
<dbReference type="PROSITE" id="PS00356">
    <property type="entry name" value="HTH_LACI_1"/>
    <property type="match status" value="1"/>
</dbReference>
<dbReference type="Gene3D" id="3.40.50.2300">
    <property type="match status" value="2"/>
</dbReference>
<dbReference type="InterPro" id="IPR000843">
    <property type="entry name" value="HTH_LacI"/>
</dbReference>
<dbReference type="CDD" id="cd01392">
    <property type="entry name" value="HTH_LacI"/>
    <property type="match status" value="1"/>
</dbReference>
<keyword evidence="3" id="KW-0804">Transcription</keyword>
<dbReference type="PANTHER" id="PTHR30146:SF149">
    <property type="entry name" value="HTH-TYPE TRANSCRIPTIONAL REGULATOR EBGR"/>
    <property type="match status" value="1"/>
</dbReference>
<sequence>MATIKDIADKAGVSIATVSRVLNYDETLSVGDDTKKKIFNVAEELSYEKRQPKKKTLAKIALIHWYTEKEELNDLYYMSIRIGVENRCKQNNLAIVKFFKNNIDELMKEKIQGIVAVGKFSNKEVEDLTKITSNIVFVDYAPDEEKYDCVITNFEIATKKILDYLMEKEHREIGYIGGRETFNDRTSEINDSREVVYKSYLKEKNLFKEEYMYIGKYSASDGYDLMKKALEEHKDNLPTAFLVGSDSLAIGCLKALNENKIAVPDRVNIIGINDISIAQYVYPSLSTIKVHTELMGETSVDLLIERLNDRIISKKVSIATELIIRESSF</sequence>
<dbReference type="CDD" id="cd01544">
    <property type="entry name" value="PBP1_GalR"/>
    <property type="match status" value="1"/>
</dbReference>
<dbReference type="RefSeq" id="WP_073020721.1">
    <property type="nucleotide sequence ID" value="NZ_FQXU01000009.1"/>
</dbReference>
<evidence type="ECO:0000256" key="1">
    <source>
        <dbReference type="ARBA" id="ARBA00023015"/>
    </source>
</evidence>
<dbReference type="EMBL" id="FQXU01000009">
    <property type="protein sequence ID" value="SHI24565.1"/>
    <property type="molecule type" value="Genomic_DNA"/>
</dbReference>
<evidence type="ECO:0000313" key="6">
    <source>
        <dbReference type="Proteomes" id="UP000184241"/>
    </source>
</evidence>
<evidence type="ECO:0000256" key="3">
    <source>
        <dbReference type="ARBA" id="ARBA00023163"/>
    </source>
</evidence>
<evidence type="ECO:0000259" key="4">
    <source>
        <dbReference type="PROSITE" id="PS50932"/>
    </source>
</evidence>
<feature type="domain" description="HTH lacI-type" evidence="4">
    <location>
        <begin position="2"/>
        <end position="59"/>
    </location>
</feature>
<dbReference type="AlphaFoldDB" id="A0A1M5ZJQ8"/>
<dbReference type="SUPFAM" id="SSF53822">
    <property type="entry name" value="Periplasmic binding protein-like I"/>
    <property type="match status" value="1"/>
</dbReference>
<evidence type="ECO:0000313" key="5">
    <source>
        <dbReference type="EMBL" id="SHI24565.1"/>
    </source>
</evidence>
<dbReference type="GO" id="GO:0003700">
    <property type="term" value="F:DNA-binding transcription factor activity"/>
    <property type="evidence" value="ECO:0007669"/>
    <property type="project" value="TreeGrafter"/>
</dbReference>
<dbReference type="SMART" id="SM00354">
    <property type="entry name" value="HTH_LACI"/>
    <property type="match status" value="1"/>
</dbReference>
<dbReference type="Proteomes" id="UP000184241">
    <property type="component" value="Unassembled WGS sequence"/>
</dbReference>
<name>A0A1M5ZJQ8_9CLOT</name>
<dbReference type="PRINTS" id="PR00036">
    <property type="entry name" value="HTHLACI"/>
</dbReference>
<proteinExistence type="predicted"/>
<dbReference type="PANTHER" id="PTHR30146">
    <property type="entry name" value="LACI-RELATED TRANSCRIPTIONAL REPRESSOR"/>
    <property type="match status" value="1"/>
</dbReference>
<keyword evidence="2" id="KW-0238">DNA-binding</keyword>
<evidence type="ECO:0000256" key="2">
    <source>
        <dbReference type="ARBA" id="ARBA00023125"/>
    </source>
</evidence>
<dbReference type="Gene3D" id="1.10.260.40">
    <property type="entry name" value="lambda repressor-like DNA-binding domains"/>
    <property type="match status" value="1"/>
</dbReference>
<dbReference type="InterPro" id="IPR010982">
    <property type="entry name" value="Lambda_DNA-bd_dom_sf"/>
</dbReference>
<reference evidence="5 6" key="1">
    <citation type="submission" date="2016-11" db="EMBL/GenBank/DDBJ databases">
        <authorList>
            <person name="Jaros S."/>
            <person name="Januszkiewicz K."/>
            <person name="Wedrychowicz H."/>
        </authorList>
    </citation>
    <scope>NUCLEOTIDE SEQUENCE [LARGE SCALE GENOMIC DNA]</scope>
    <source>
        <strain evidence="5 6">DSM 6191</strain>
    </source>
</reference>
<dbReference type="PROSITE" id="PS50932">
    <property type="entry name" value="HTH_LACI_2"/>
    <property type="match status" value="1"/>
</dbReference>
<dbReference type="SUPFAM" id="SSF47413">
    <property type="entry name" value="lambda repressor-like DNA-binding domains"/>
    <property type="match status" value="1"/>
</dbReference>
<keyword evidence="1" id="KW-0805">Transcription regulation</keyword>
<accession>A0A1M5ZJQ8</accession>
<dbReference type="InterPro" id="IPR028082">
    <property type="entry name" value="Peripla_BP_I"/>
</dbReference>
<dbReference type="Pfam" id="PF00356">
    <property type="entry name" value="LacI"/>
    <property type="match status" value="1"/>
</dbReference>
<dbReference type="GO" id="GO:0000976">
    <property type="term" value="F:transcription cis-regulatory region binding"/>
    <property type="evidence" value="ECO:0007669"/>
    <property type="project" value="TreeGrafter"/>
</dbReference>